<sequence length="151" mass="16944">MKRRIADVLDPGAGETVLQALRRLKGTSKNKEKMTTEKKLVFDKLTEHAMKLIENGYYNVYDERQESFQREAEGYERLTQAKALGTSMELKNNTSSVFDDDFIPTEGPSNANASTFIGNSEDDSYDMFTEDEGTPLTTTNHASNEGGQENE</sequence>
<organism evidence="2 3">
    <name type="scientific">Cuscuta europaea</name>
    <name type="common">European dodder</name>
    <dbReference type="NCBI Taxonomy" id="41803"/>
    <lineage>
        <taxon>Eukaryota</taxon>
        <taxon>Viridiplantae</taxon>
        <taxon>Streptophyta</taxon>
        <taxon>Embryophyta</taxon>
        <taxon>Tracheophyta</taxon>
        <taxon>Spermatophyta</taxon>
        <taxon>Magnoliopsida</taxon>
        <taxon>eudicotyledons</taxon>
        <taxon>Gunneridae</taxon>
        <taxon>Pentapetalae</taxon>
        <taxon>asterids</taxon>
        <taxon>lamiids</taxon>
        <taxon>Solanales</taxon>
        <taxon>Convolvulaceae</taxon>
        <taxon>Cuscuteae</taxon>
        <taxon>Cuscuta</taxon>
        <taxon>Cuscuta subgen. Cuscuta</taxon>
    </lineage>
</organism>
<dbReference type="InterPro" id="IPR039905">
    <property type="entry name" value="CD2BP2/Lin1"/>
</dbReference>
<comment type="caution">
    <text evidence="2">The sequence shown here is derived from an EMBL/GenBank/DDBJ whole genome shotgun (WGS) entry which is preliminary data.</text>
</comment>
<dbReference type="EMBL" id="CAMAPE010000010">
    <property type="protein sequence ID" value="CAH9078766.1"/>
    <property type="molecule type" value="Genomic_DNA"/>
</dbReference>
<feature type="compositionally biased region" description="Polar residues" evidence="1">
    <location>
        <begin position="135"/>
        <end position="151"/>
    </location>
</feature>
<evidence type="ECO:0000313" key="2">
    <source>
        <dbReference type="EMBL" id="CAH9078766.1"/>
    </source>
</evidence>
<dbReference type="GO" id="GO:0005682">
    <property type="term" value="C:U5 snRNP"/>
    <property type="evidence" value="ECO:0007669"/>
    <property type="project" value="InterPro"/>
</dbReference>
<proteinExistence type="predicted"/>
<feature type="compositionally biased region" description="Acidic residues" evidence="1">
    <location>
        <begin position="120"/>
        <end position="133"/>
    </location>
</feature>
<dbReference type="OrthoDB" id="331341at2759"/>
<reference evidence="2" key="1">
    <citation type="submission" date="2022-07" db="EMBL/GenBank/DDBJ databases">
        <authorList>
            <person name="Macas J."/>
            <person name="Novak P."/>
            <person name="Neumann P."/>
        </authorList>
    </citation>
    <scope>NUCLEOTIDE SEQUENCE</scope>
</reference>
<dbReference type="AlphaFoldDB" id="A0A9P0YXC0"/>
<name>A0A9P0YXC0_CUSEU</name>
<feature type="region of interest" description="Disordered" evidence="1">
    <location>
        <begin position="100"/>
        <end position="151"/>
    </location>
</feature>
<protein>
    <submittedName>
        <fullName evidence="2">Uncharacterized protein</fullName>
    </submittedName>
</protein>
<gene>
    <name evidence="2" type="ORF">CEURO_LOCUS6926</name>
</gene>
<dbReference type="Proteomes" id="UP001152484">
    <property type="component" value="Unassembled WGS sequence"/>
</dbReference>
<evidence type="ECO:0000313" key="3">
    <source>
        <dbReference type="Proteomes" id="UP001152484"/>
    </source>
</evidence>
<dbReference type="PANTHER" id="PTHR13138">
    <property type="entry name" value="PROTEIN LIN1"/>
    <property type="match status" value="1"/>
</dbReference>
<dbReference type="PANTHER" id="PTHR13138:SF3">
    <property type="entry name" value="CD2 ANTIGEN CYTOPLASMIC TAIL-BINDING PROTEIN 2"/>
    <property type="match status" value="1"/>
</dbReference>
<feature type="compositionally biased region" description="Polar residues" evidence="1">
    <location>
        <begin position="107"/>
        <end position="118"/>
    </location>
</feature>
<keyword evidence="3" id="KW-1185">Reference proteome</keyword>
<accession>A0A9P0YXC0</accession>
<evidence type="ECO:0000256" key="1">
    <source>
        <dbReference type="SAM" id="MobiDB-lite"/>
    </source>
</evidence>